<organism evidence="2 3">
    <name type="scientific">Coemansia asiatica</name>
    <dbReference type="NCBI Taxonomy" id="1052880"/>
    <lineage>
        <taxon>Eukaryota</taxon>
        <taxon>Fungi</taxon>
        <taxon>Fungi incertae sedis</taxon>
        <taxon>Zoopagomycota</taxon>
        <taxon>Kickxellomycotina</taxon>
        <taxon>Kickxellomycetes</taxon>
        <taxon>Kickxellales</taxon>
        <taxon>Kickxellaceae</taxon>
        <taxon>Coemansia</taxon>
    </lineage>
</organism>
<name>A0A9W8CLZ4_9FUNG</name>
<accession>A0A9W8CLZ4</accession>
<comment type="caution">
    <text evidence="2">The sequence shown here is derived from an EMBL/GenBank/DDBJ whole genome shotgun (WGS) entry which is preliminary data.</text>
</comment>
<feature type="compositionally biased region" description="Polar residues" evidence="1">
    <location>
        <begin position="156"/>
        <end position="170"/>
    </location>
</feature>
<feature type="compositionally biased region" description="Low complexity" evidence="1">
    <location>
        <begin position="203"/>
        <end position="214"/>
    </location>
</feature>
<feature type="compositionally biased region" description="Low complexity" evidence="1">
    <location>
        <begin position="172"/>
        <end position="196"/>
    </location>
</feature>
<reference evidence="2" key="1">
    <citation type="submission" date="2022-07" db="EMBL/GenBank/DDBJ databases">
        <title>Phylogenomic reconstructions and comparative analyses of Kickxellomycotina fungi.</title>
        <authorList>
            <person name="Reynolds N.K."/>
            <person name="Stajich J.E."/>
            <person name="Barry K."/>
            <person name="Grigoriev I.V."/>
            <person name="Crous P."/>
            <person name="Smith M.E."/>
        </authorList>
    </citation>
    <scope>NUCLEOTIDE SEQUENCE</scope>
    <source>
        <strain evidence="2">NBRC 105413</strain>
    </source>
</reference>
<gene>
    <name evidence="2" type="ORF">LPJ64_001399</name>
</gene>
<feature type="region of interest" description="Disordered" evidence="1">
    <location>
        <begin position="102"/>
        <end position="272"/>
    </location>
</feature>
<feature type="compositionally biased region" description="Basic and acidic residues" evidence="1">
    <location>
        <begin position="246"/>
        <end position="264"/>
    </location>
</feature>
<evidence type="ECO:0000313" key="2">
    <source>
        <dbReference type="EMBL" id="KAJ1647214.1"/>
    </source>
</evidence>
<evidence type="ECO:0000256" key="1">
    <source>
        <dbReference type="SAM" id="MobiDB-lite"/>
    </source>
</evidence>
<evidence type="ECO:0000313" key="3">
    <source>
        <dbReference type="Proteomes" id="UP001145021"/>
    </source>
</evidence>
<dbReference type="AlphaFoldDB" id="A0A9W8CLZ4"/>
<feature type="compositionally biased region" description="Basic and acidic residues" evidence="1">
    <location>
        <begin position="133"/>
        <end position="144"/>
    </location>
</feature>
<sequence>MLDTIHSEPRFAAVLPLDGRISFSEPLAKSNSYNNDYNRQKIHFASTQLAPLDIDKALNLHSSAPVADLPTPEERIQPPFSDQLLPPPHRLLSKTQISQAPLNSSTLFGSKFPMPDSSDDRGSSSGFTPYYMDRVEPKARELQRPSRFSLLRRQKTPPTEIQPSQPSSGMLSPRSMSESGSSTESPSTSPGGDSSPATRIKRSISTLLRRSTSIMRRGNSDSSPKPKPKPGPISGDTPNVMAARQTRSEDTERSQAFVSRKDSISSDGTCSGLSTDESASALSVSHFKVAAVQNSIVSPLIGKSMVHVKVIVDADTIVVLSMMQSIVFARARERILTKLFHAGVPFVESKRRRLAIKRPQDGSFVAVVEDNRTWRSIMDTASHPGRWQNESITAFNSPKVVQQSIDGTPAGACPGIRAVVKLTLYLVDPHQVTAGLLPF</sequence>
<protein>
    <submittedName>
        <fullName evidence="2">Uncharacterized protein</fullName>
    </submittedName>
</protein>
<dbReference type="EMBL" id="JANBOH010000036">
    <property type="protein sequence ID" value="KAJ1647214.1"/>
    <property type="molecule type" value="Genomic_DNA"/>
</dbReference>
<dbReference type="Proteomes" id="UP001145021">
    <property type="component" value="Unassembled WGS sequence"/>
</dbReference>
<proteinExistence type="predicted"/>
<keyword evidence="3" id="KW-1185">Reference proteome</keyword>